<evidence type="ECO:0000256" key="4">
    <source>
        <dbReference type="SAM" id="MobiDB-lite"/>
    </source>
</evidence>
<feature type="transmembrane region" description="Helical" evidence="5">
    <location>
        <begin position="754"/>
        <end position="776"/>
    </location>
</feature>
<name>A0AA36MV23_9DINO</name>
<feature type="region of interest" description="Disordered" evidence="4">
    <location>
        <begin position="83"/>
        <end position="102"/>
    </location>
</feature>
<protein>
    <submittedName>
        <fullName evidence="6">Uncharacterized protein</fullName>
    </submittedName>
</protein>
<sequence>MEPEGLHRLQRLEEAQAACATQTFLEASELGDADSLRERLRHLDADQRRDLVRSVDQQGASGLLLAVKRGDAEVAAVLLEAGANPNDMDSSGTTAGHYASSRGDPSLLKLLLDAKSDPQRRDDHGDEPLAWAGSAEAAGMLLEARADVAARGVGGRTALMYACERGHLATARALALASALAKRGAMAPVLELRRADSSAAGSPFSGRRHRRRSTSFALLPQDERGITLQELIHLRDHEEMREVRWHCENEEAMGCASQPRGFQGPCSCQNSLAQGRWRTPNLYEVVNDIVLKRYCNESAALSYVEYLKDCQRRDGGVRKVRTFVSHWWGEEFCNLVASLTRFAEAECMQRQSLRLWVLLHSTLALLLNAHLSLRLMRQHEKLDDLYARSISDTLLVIVSNSLVSALVMALALLEARFNRRQALRWSFWICAFANNQHELSHALGGTVDASSFALALQSECLQSMVCVIDSQCVIYRRLWCAFELFYVTHVLPKGGRHFSAKKIPLELANADGVISQGGLNDSLLQQIHAAILKVKTKNAKASKEEDEKKIHDFIEEKTTHGRLDATLREITHIGLDSASLRRRSPLILFFFCPVASFALSGTVFWLVLACNEQDAGVVSLLRFTVLTYFFLSVGAVSVILLLCFGSFEVGWHHEAHEAPRPPNSDTSSDESEASRSPAPARSVLASLKELRVKIAFPSAYTRLQRRAFTKAICGVFFLAGPGLLLTPPLLLLEHGFGSKSAKEWLQLLQNLRCLWNLVQVTYACVGLLLGSLSFLVRNRVAALRLLEGALL</sequence>
<dbReference type="PROSITE" id="PS50088">
    <property type="entry name" value="ANK_REPEAT"/>
    <property type="match status" value="2"/>
</dbReference>
<organism evidence="6 7">
    <name type="scientific">Effrenium voratum</name>
    <dbReference type="NCBI Taxonomy" id="2562239"/>
    <lineage>
        <taxon>Eukaryota</taxon>
        <taxon>Sar</taxon>
        <taxon>Alveolata</taxon>
        <taxon>Dinophyceae</taxon>
        <taxon>Suessiales</taxon>
        <taxon>Symbiodiniaceae</taxon>
        <taxon>Effrenium</taxon>
    </lineage>
</organism>
<dbReference type="InterPro" id="IPR036770">
    <property type="entry name" value="Ankyrin_rpt-contain_sf"/>
</dbReference>
<feature type="transmembrane region" description="Helical" evidence="5">
    <location>
        <begin position="711"/>
        <end position="732"/>
    </location>
</feature>
<dbReference type="AlphaFoldDB" id="A0AA36MV23"/>
<evidence type="ECO:0000313" key="7">
    <source>
        <dbReference type="Proteomes" id="UP001178507"/>
    </source>
</evidence>
<dbReference type="PANTHER" id="PTHR24198">
    <property type="entry name" value="ANKYRIN REPEAT AND PROTEIN KINASE DOMAIN-CONTAINING PROTEIN"/>
    <property type="match status" value="1"/>
</dbReference>
<proteinExistence type="predicted"/>
<dbReference type="PROSITE" id="PS50297">
    <property type="entry name" value="ANK_REP_REGION"/>
    <property type="match status" value="2"/>
</dbReference>
<keyword evidence="5" id="KW-1133">Transmembrane helix</keyword>
<dbReference type="PANTHER" id="PTHR24198:SF165">
    <property type="entry name" value="ANKYRIN REPEAT-CONTAINING PROTEIN-RELATED"/>
    <property type="match status" value="1"/>
</dbReference>
<gene>
    <name evidence="6" type="ORF">EVOR1521_LOCUS8758</name>
</gene>
<evidence type="ECO:0000256" key="2">
    <source>
        <dbReference type="ARBA" id="ARBA00023043"/>
    </source>
</evidence>
<dbReference type="Proteomes" id="UP001178507">
    <property type="component" value="Unassembled WGS sequence"/>
</dbReference>
<keyword evidence="1" id="KW-0677">Repeat</keyword>
<feature type="transmembrane region" description="Helical" evidence="5">
    <location>
        <begin position="586"/>
        <end position="608"/>
    </location>
</feature>
<dbReference type="Pfam" id="PF12796">
    <property type="entry name" value="Ank_2"/>
    <property type="match status" value="1"/>
</dbReference>
<dbReference type="EMBL" id="CAUJNA010000763">
    <property type="protein sequence ID" value="CAJ1380941.1"/>
    <property type="molecule type" value="Genomic_DNA"/>
</dbReference>
<evidence type="ECO:0000256" key="1">
    <source>
        <dbReference type="ARBA" id="ARBA00022737"/>
    </source>
</evidence>
<dbReference type="Pfam" id="PF00023">
    <property type="entry name" value="Ank"/>
    <property type="match status" value="1"/>
</dbReference>
<evidence type="ECO:0000313" key="6">
    <source>
        <dbReference type="EMBL" id="CAJ1380941.1"/>
    </source>
</evidence>
<dbReference type="SUPFAM" id="SSF48403">
    <property type="entry name" value="Ankyrin repeat"/>
    <property type="match status" value="1"/>
</dbReference>
<reference evidence="6" key="1">
    <citation type="submission" date="2023-08" db="EMBL/GenBank/DDBJ databases">
        <authorList>
            <person name="Chen Y."/>
            <person name="Shah S."/>
            <person name="Dougan E. K."/>
            <person name="Thang M."/>
            <person name="Chan C."/>
        </authorList>
    </citation>
    <scope>NUCLEOTIDE SEQUENCE</scope>
</reference>
<keyword evidence="5" id="KW-0812">Transmembrane</keyword>
<evidence type="ECO:0000256" key="3">
    <source>
        <dbReference type="PROSITE-ProRule" id="PRU00023"/>
    </source>
</evidence>
<comment type="caution">
    <text evidence="6">The sequence shown here is derived from an EMBL/GenBank/DDBJ whole genome shotgun (WGS) entry which is preliminary data.</text>
</comment>
<feature type="transmembrane region" description="Helical" evidence="5">
    <location>
        <begin position="620"/>
        <end position="644"/>
    </location>
</feature>
<dbReference type="Gene3D" id="1.25.40.20">
    <property type="entry name" value="Ankyrin repeat-containing domain"/>
    <property type="match status" value="1"/>
</dbReference>
<dbReference type="InterPro" id="IPR002110">
    <property type="entry name" value="Ankyrin_rpt"/>
</dbReference>
<feature type="transmembrane region" description="Helical" evidence="5">
    <location>
        <begin position="393"/>
        <end position="413"/>
    </location>
</feature>
<feature type="repeat" description="ANK" evidence="3">
    <location>
        <begin position="91"/>
        <end position="123"/>
    </location>
</feature>
<accession>A0AA36MV23</accession>
<keyword evidence="7" id="KW-1185">Reference proteome</keyword>
<evidence type="ECO:0000256" key="5">
    <source>
        <dbReference type="SAM" id="Phobius"/>
    </source>
</evidence>
<feature type="repeat" description="ANK" evidence="3">
    <location>
        <begin position="58"/>
        <end position="90"/>
    </location>
</feature>
<keyword evidence="5" id="KW-0472">Membrane</keyword>
<feature type="region of interest" description="Disordered" evidence="4">
    <location>
        <begin position="655"/>
        <end position="679"/>
    </location>
</feature>
<keyword evidence="2 3" id="KW-0040">ANK repeat</keyword>
<dbReference type="SMART" id="SM00248">
    <property type="entry name" value="ANK"/>
    <property type="match status" value="4"/>
</dbReference>